<evidence type="ECO:0000256" key="4">
    <source>
        <dbReference type="ARBA" id="ARBA00023163"/>
    </source>
</evidence>
<evidence type="ECO:0000313" key="11">
    <source>
        <dbReference type="EMBL" id="MFC6715939.1"/>
    </source>
</evidence>
<reference evidence="11" key="3">
    <citation type="submission" date="2024-09" db="EMBL/GenBank/DDBJ databases">
        <authorList>
            <person name="Sun Q."/>
            <person name="Mori K."/>
        </authorList>
    </citation>
    <scope>NUCLEOTIDE SEQUENCE</scope>
    <source>
        <strain evidence="11">NBRC 106593</strain>
    </source>
</reference>
<dbReference type="InterPro" id="IPR011006">
    <property type="entry name" value="CheY-like_superfamily"/>
</dbReference>
<dbReference type="PANTHER" id="PTHR43214:SF24">
    <property type="entry name" value="TRANSCRIPTIONAL REGULATORY PROTEIN NARL-RELATED"/>
    <property type="match status" value="1"/>
</dbReference>
<protein>
    <submittedName>
        <fullName evidence="11">Response regulator</fullName>
    </submittedName>
</protein>
<keyword evidence="3" id="KW-0238">DNA-binding</keyword>
<dbReference type="CDD" id="cd17535">
    <property type="entry name" value="REC_NarL-like"/>
    <property type="match status" value="1"/>
</dbReference>
<feature type="domain" description="HTH luxR-type" evidence="6">
    <location>
        <begin position="148"/>
        <end position="213"/>
    </location>
</feature>
<reference evidence="12" key="2">
    <citation type="journal article" date="2019" name="Int. J. Syst. Evol. Microbiol.">
        <title>The Global Catalogue of Microorganisms (GCM) 10K type strain sequencing project: providing services to taxonomists for standard genome sequencing and annotation.</title>
        <authorList>
            <consortium name="The Broad Institute Genomics Platform"/>
            <consortium name="The Broad Institute Genome Sequencing Center for Infectious Disease"/>
            <person name="Wu L."/>
            <person name="Ma J."/>
        </authorList>
    </citation>
    <scope>NUCLEOTIDE SEQUENCE [LARGE SCALE GENOMIC DNA]</scope>
    <source>
        <strain evidence="12">NBRC 106593</strain>
    </source>
</reference>
<dbReference type="Pfam" id="PF00196">
    <property type="entry name" value="GerE"/>
    <property type="match status" value="1"/>
</dbReference>
<keyword evidence="2" id="KW-0805">Transcription regulation</keyword>
<dbReference type="SMART" id="SM00448">
    <property type="entry name" value="REC"/>
    <property type="match status" value="1"/>
</dbReference>
<dbReference type="EMBL" id="JBHSWJ010000002">
    <property type="protein sequence ID" value="MFC6715900.1"/>
    <property type="molecule type" value="Genomic_DNA"/>
</dbReference>
<dbReference type="InterPro" id="IPR000792">
    <property type="entry name" value="Tscrpt_reg_LuxR_C"/>
</dbReference>
<dbReference type="Proteomes" id="UP001596356">
    <property type="component" value="Unassembled WGS sequence"/>
</dbReference>
<gene>
    <name evidence="8" type="ORF">ACFQBT_00105</name>
    <name evidence="9" type="ORF">ACFQBT_00310</name>
    <name evidence="10" type="ORF">ACFQBT_19520</name>
    <name evidence="11" type="ORF">ACFQBT_19725</name>
</gene>
<evidence type="ECO:0000313" key="10">
    <source>
        <dbReference type="EMBL" id="MFC6715900.1"/>
    </source>
</evidence>
<dbReference type="PROSITE" id="PS50110">
    <property type="entry name" value="RESPONSE_REGULATORY"/>
    <property type="match status" value="1"/>
</dbReference>
<keyword evidence="4" id="KW-0804">Transcription</keyword>
<dbReference type="Pfam" id="PF00072">
    <property type="entry name" value="Response_reg"/>
    <property type="match status" value="1"/>
</dbReference>
<dbReference type="SUPFAM" id="SSF46894">
    <property type="entry name" value="C-terminal effector domain of the bipartite response regulators"/>
    <property type="match status" value="1"/>
</dbReference>
<proteinExistence type="predicted"/>
<evidence type="ECO:0000256" key="5">
    <source>
        <dbReference type="PROSITE-ProRule" id="PRU00169"/>
    </source>
</evidence>
<name>A0ABW2AZ17_9MICO</name>
<evidence type="ECO:0000259" key="6">
    <source>
        <dbReference type="PROSITE" id="PS50043"/>
    </source>
</evidence>
<evidence type="ECO:0000256" key="3">
    <source>
        <dbReference type="ARBA" id="ARBA00023125"/>
    </source>
</evidence>
<dbReference type="Gene3D" id="3.40.50.2300">
    <property type="match status" value="1"/>
</dbReference>
<evidence type="ECO:0000256" key="1">
    <source>
        <dbReference type="ARBA" id="ARBA00022553"/>
    </source>
</evidence>
<dbReference type="PANTHER" id="PTHR43214">
    <property type="entry name" value="TWO-COMPONENT RESPONSE REGULATOR"/>
    <property type="match status" value="1"/>
</dbReference>
<feature type="modified residue" description="4-aspartylphosphate" evidence="5">
    <location>
        <position position="58"/>
    </location>
</feature>
<feature type="domain" description="Response regulatory" evidence="7">
    <location>
        <begin position="7"/>
        <end position="122"/>
    </location>
</feature>
<evidence type="ECO:0000313" key="9">
    <source>
        <dbReference type="EMBL" id="MFC6712378.1"/>
    </source>
</evidence>
<organism evidence="11 12">
    <name type="scientific">Branchiibius cervicis</name>
    <dbReference type="NCBI Taxonomy" id="908252"/>
    <lineage>
        <taxon>Bacteria</taxon>
        <taxon>Bacillati</taxon>
        <taxon>Actinomycetota</taxon>
        <taxon>Actinomycetes</taxon>
        <taxon>Micrococcales</taxon>
        <taxon>Dermacoccaceae</taxon>
        <taxon>Branchiibius</taxon>
    </lineage>
</organism>
<dbReference type="EMBL" id="JBHSWJ010000002">
    <property type="protein sequence ID" value="MFC6712378.1"/>
    <property type="molecule type" value="Genomic_DNA"/>
</dbReference>
<evidence type="ECO:0000313" key="8">
    <source>
        <dbReference type="EMBL" id="MFC6712339.1"/>
    </source>
</evidence>
<dbReference type="InterPro" id="IPR039420">
    <property type="entry name" value="WalR-like"/>
</dbReference>
<dbReference type="SMART" id="SM00421">
    <property type="entry name" value="HTH_LUXR"/>
    <property type="match status" value="1"/>
</dbReference>
<evidence type="ECO:0000313" key="12">
    <source>
        <dbReference type="Proteomes" id="UP001596356"/>
    </source>
</evidence>
<dbReference type="CDD" id="cd06170">
    <property type="entry name" value="LuxR_C_like"/>
    <property type="match status" value="1"/>
</dbReference>
<keyword evidence="12" id="KW-1185">Reference proteome</keyword>
<accession>A0ABW2AZ17</accession>
<dbReference type="RefSeq" id="WP_377819826.1">
    <property type="nucleotide sequence ID" value="NZ_JBHSWJ010000001.1"/>
</dbReference>
<dbReference type="PRINTS" id="PR00038">
    <property type="entry name" value="HTHLUXR"/>
</dbReference>
<dbReference type="PROSITE" id="PS00622">
    <property type="entry name" value="HTH_LUXR_1"/>
    <property type="match status" value="1"/>
</dbReference>
<dbReference type="InterPro" id="IPR016032">
    <property type="entry name" value="Sig_transdc_resp-reg_C-effctor"/>
</dbReference>
<dbReference type="EMBL" id="JBHSWJ010000001">
    <property type="protein sequence ID" value="MFC6712339.1"/>
    <property type="molecule type" value="Genomic_DNA"/>
</dbReference>
<sequence length="219" mass="23406">MSEAPLRILVVDDQALVRSGFAMMLSVEPDIEVVGEAADGAQSVEATARLAPDVVLMDVEMPRCNGIDACRSIVSAGTAKVLLLTTFDRDDYLFEGLAAGASGFLLKNTSPEELADAIRTVGRGYALLAPEVTRRVIERSTATPTPEPDRALEQLTPRELEVLTLVGKGLSNAEIAQHLVLGESTVKTHLSSVLAKLQLRDRVQAVVRAYESGLVLPGE</sequence>
<keyword evidence="1 5" id="KW-0597">Phosphoprotein</keyword>
<dbReference type="SUPFAM" id="SSF52172">
    <property type="entry name" value="CheY-like"/>
    <property type="match status" value="1"/>
</dbReference>
<comment type="caution">
    <text evidence="11">The sequence shown here is derived from an EMBL/GenBank/DDBJ whole genome shotgun (WGS) entry which is preliminary data.</text>
</comment>
<dbReference type="EMBL" id="JBHSWJ010000003">
    <property type="protein sequence ID" value="MFC6715939.1"/>
    <property type="molecule type" value="Genomic_DNA"/>
</dbReference>
<dbReference type="PROSITE" id="PS50043">
    <property type="entry name" value="HTH_LUXR_2"/>
    <property type="match status" value="1"/>
</dbReference>
<dbReference type="InterPro" id="IPR058245">
    <property type="entry name" value="NreC/VraR/RcsB-like_REC"/>
</dbReference>
<reference evidence="11" key="1">
    <citation type="journal article" date="2014" name="Int. J. Syst. Evol. Microbiol.">
        <title>Complete genome of a new Firmicutes species belonging to the dominant human colonic microbiota ('Ruminococcus bicirculans') reveals two chromosomes and a selective capacity to utilize plant glucans.</title>
        <authorList>
            <consortium name="NISC Comparative Sequencing Program"/>
            <person name="Wegmann U."/>
            <person name="Louis P."/>
            <person name="Goesmann A."/>
            <person name="Henrissat B."/>
            <person name="Duncan S.H."/>
            <person name="Flint H.J."/>
        </authorList>
    </citation>
    <scope>NUCLEOTIDE SEQUENCE</scope>
    <source>
        <strain evidence="11">NBRC 106593</strain>
    </source>
</reference>
<evidence type="ECO:0000256" key="2">
    <source>
        <dbReference type="ARBA" id="ARBA00023015"/>
    </source>
</evidence>
<evidence type="ECO:0000259" key="7">
    <source>
        <dbReference type="PROSITE" id="PS50110"/>
    </source>
</evidence>
<dbReference type="InterPro" id="IPR001789">
    <property type="entry name" value="Sig_transdc_resp-reg_receiver"/>
</dbReference>